<dbReference type="Pfam" id="PF14509">
    <property type="entry name" value="GH97_C"/>
    <property type="match status" value="1"/>
</dbReference>
<dbReference type="Pfam" id="PF10566">
    <property type="entry name" value="Glyco_hydro_97"/>
    <property type="match status" value="1"/>
</dbReference>
<evidence type="ECO:0000259" key="8">
    <source>
        <dbReference type="Pfam" id="PF14509"/>
    </source>
</evidence>
<dbReference type="PANTHER" id="PTHR35803">
    <property type="entry name" value="GLUCAN 1,4-ALPHA-GLUCOSIDASE SUSB-RELATED"/>
    <property type="match status" value="1"/>
</dbReference>
<dbReference type="OrthoDB" id="57532at2"/>
<dbReference type="Gene3D" id="3.20.20.70">
    <property type="entry name" value="Aldolase class I"/>
    <property type="match status" value="1"/>
</dbReference>
<dbReference type="STRING" id="1435349.PW52_04975"/>
<comment type="caution">
    <text evidence="9">The sequence shown here is derived from an EMBL/GenBank/DDBJ whole genome shotgun (WGS) entry which is preliminary data.</text>
</comment>
<comment type="cofactor">
    <cofactor evidence="1">
        <name>Ca(2+)</name>
        <dbReference type="ChEBI" id="CHEBI:29108"/>
    </cofactor>
</comment>
<dbReference type="InterPro" id="IPR014718">
    <property type="entry name" value="GH-type_carb-bd"/>
</dbReference>
<evidence type="ECO:0000256" key="2">
    <source>
        <dbReference type="ARBA" id="ARBA00011245"/>
    </source>
</evidence>
<dbReference type="GO" id="GO:0030246">
    <property type="term" value="F:carbohydrate binding"/>
    <property type="evidence" value="ECO:0007669"/>
    <property type="project" value="InterPro"/>
</dbReference>
<comment type="subunit">
    <text evidence="2">Monomer.</text>
</comment>
<dbReference type="InterPro" id="IPR013780">
    <property type="entry name" value="Glyco_hydro_b"/>
</dbReference>
<dbReference type="PATRIC" id="fig|1435349.4.peg.1945"/>
<dbReference type="Pfam" id="PF14508">
    <property type="entry name" value="GH97_N"/>
    <property type="match status" value="1"/>
</dbReference>
<evidence type="ECO:0000256" key="4">
    <source>
        <dbReference type="ARBA" id="ARBA00022837"/>
    </source>
</evidence>
<keyword evidence="10" id="KW-1185">Reference proteome</keyword>
<dbReference type="InterPro" id="IPR052720">
    <property type="entry name" value="Glycosyl_hydrolase_97"/>
</dbReference>
<dbReference type="SUPFAM" id="SSF51445">
    <property type="entry name" value="(Trans)glycosidases"/>
    <property type="match status" value="1"/>
</dbReference>
<dbReference type="Proteomes" id="UP000032578">
    <property type="component" value="Unassembled WGS sequence"/>
</dbReference>
<dbReference type="InterPro" id="IPR029483">
    <property type="entry name" value="GH97_C"/>
</dbReference>
<accession>A0A0D7WA12</accession>
<keyword evidence="3" id="KW-0378">Hydrolase</keyword>
<dbReference type="InterPro" id="IPR013785">
    <property type="entry name" value="Aldolase_TIM"/>
</dbReference>
<dbReference type="AlphaFoldDB" id="A0A0D7WA12"/>
<dbReference type="InterPro" id="IPR019563">
    <property type="entry name" value="GH97_catalytic"/>
</dbReference>
<dbReference type="GO" id="GO:0016798">
    <property type="term" value="F:hydrolase activity, acting on glycosyl bonds"/>
    <property type="evidence" value="ECO:0007669"/>
    <property type="project" value="UniProtKB-KW"/>
</dbReference>
<dbReference type="PANTHER" id="PTHR35803:SF2">
    <property type="entry name" value="RETAINING ALPHA-GALACTOSIDASE"/>
    <property type="match status" value="1"/>
</dbReference>
<dbReference type="RefSeq" id="WP_044631840.1">
    <property type="nucleotide sequence ID" value="NZ_JTDW01000004.1"/>
</dbReference>
<keyword evidence="5" id="KW-0326">Glycosidase</keyword>
<sequence>MKKTTFILLTMFIMVQQTYSQTFEINSPNENIQLQVMINGGISWSVSLNENVIIKEAKVGMDFSSGQDFGVNSQVKHHKIKEFSSTITPVVPHKDAVIKDEFVQLTLTFKGKYQLEFRAYNDGVAYQFVDESTSNRDVMEEEMLLTFPEGARSFFPKENKMYSHNERRYLKKSLFEIVSDEFCSLPVVFTTDNAKVLFTETALHDYPGMFVKGNGNTTMDAIHPKYVLEIDTKKKQDRHQTITKEADYIAKVSGKRDYPWRVFMISDDDRTFVESNLTFQLSKPLAIKNTEWIKPGKVAWDWYNANNIYGVDFKSGLNTATYKYYIDFASSNNIEYVILDEGWTKSTTKILDFNADIDVPELIRYGKEKNVEIILWVLWKPLDANLVQILETYKNWGAKGIKVDFMQRNDQYMVNSYERIAKECARLELLVDFHGAFKPSGLRRAYPNVVNYEGVKGSENNKFNKGITPEHNVTIPFIRMAAGPMDYTPGAMINRQDANFHVNFERPMSLGTRAHQVAMYVVYEAPLQMLCDSPSKYYEEQETVDFISQIPTIWDETIVIHGKIGDYIAVARRKGHKWYIGAMTDWTPRKLEMDFSFLKEGNFKMEVFKDGINADRFAEDYKIDVIEVNQNSKITAEMSAGGGWVAIISIQDIK</sequence>
<evidence type="ECO:0000313" key="10">
    <source>
        <dbReference type="Proteomes" id="UP000032578"/>
    </source>
</evidence>
<evidence type="ECO:0000256" key="1">
    <source>
        <dbReference type="ARBA" id="ARBA00001913"/>
    </source>
</evidence>
<gene>
    <name evidence="9" type="ORF">PW52_04975</name>
</gene>
<dbReference type="Gene3D" id="2.70.98.10">
    <property type="match status" value="1"/>
</dbReference>
<feature type="domain" description="Glycosyl-hydrolase 97 catalytic" evidence="6">
    <location>
        <begin position="302"/>
        <end position="455"/>
    </location>
</feature>
<organism evidence="9 10">
    <name type="scientific">Neotamlana sedimentorum</name>
    <dbReference type="NCBI Taxonomy" id="1435349"/>
    <lineage>
        <taxon>Bacteria</taxon>
        <taxon>Pseudomonadati</taxon>
        <taxon>Bacteroidota</taxon>
        <taxon>Flavobacteriia</taxon>
        <taxon>Flavobacteriales</taxon>
        <taxon>Flavobacteriaceae</taxon>
        <taxon>Neotamlana</taxon>
    </lineage>
</organism>
<reference evidence="9 10" key="1">
    <citation type="submission" date="2014-11" db="EMBL/GenBank/DDBJ databases">
        <title>Tamlana sedimentorum sp. nov., isolated from shallow sand sediments of the Sea of Japan.</title>
        <authorList>
            <person name="Romanenko L.A."/>
        </authorList>
    </citation>
    <scope>NUCLEOTIDE SEQUENCE [LARGE SCALE GENOMIC DNA]</scope>
    <source>
        <strain evidence="9 10">JCM 19808</strain>
    </source>
</reference>
<evidence type="ECO:0000313" key="9">
    <source>
        <dbReference type="EMBL" id="KJD35981.1"/>
    </source>
</evidence>
<evidence type="ECO:0000259" key="7">
    <source>
        <dbReference type="Pfam" id="PF14508"/>
    </source>
</evidence>
<dbReference type="InterPro" id="IPR029486">
    <property type="entry name" value="GH97_N"/>
</dbReference>
<evidence type="ECO:0000256" key="5">
    <source>
        <dbReference type="ARBA" id="ARBA00023295"/>
    </source>
</evidence>
<feature type="domain" description="Glycosyl-hydrolase 97 C-terminal oligomerisation" evidence="8">
    <location>
        <begin position="554"/>
        <end position="648"/>
    </location>
</feature>
<dbReference type="Gene3D" id="2.60.40.1180">
    <property type="entry name" value="Golgi alpha-mannosidase II"/>
    <property type="match status" value="1"/>
</dbReference>
<name>A0A0D7WA12_9FLAO</name>
<dbReference type="InterPro" id="IPR017853">
    <property type="entry name" value="GH"/>
</dbReference>
<evidence type="ECO:0000256" key="3">
    <source>
        <dbReference type="ARBA" id="ARBA00022801"/>
    </source>
</evidence>
<dbReference type="EMBL" id="JTDW01000004">
    <property type="protein sequence ID" value="KJD35981.1"/>
    <property type="molecule type" value="Genomic_DNA"/>
</dbReference>
<evidence type="ECO:0000259" key="6">
    <source>
        <dbReference type="Pfam" id="PF10566"/>
    </source>
</evidence>
<keyword evidence="4" id="KW-0106">Calcium</keyword>
<feature type="domain" description="Glycosyl-hydrolase 97 N-terminal" evidence="7">
    <location>
        <begin position="25"/>
        <end position="284"/>
    </location>
</feature>
<proteinExistence type="predicted"/>
<protein>
    <submittedName>
        <fullName evidence="9">Alpha-glucosidase</fullName>
    </submittedName>
</protein>